<feature type="region of interest" description="Disordered" evidence="1">
    <location>
        <begin position="76"/>
        <end position="101"/>
    </location>
</feature>
<accession>A0A1D3D1I1</accession>
<organism evidence="2 3">
    <name type="scientific">Cyclospora cayetanensis</name>
    <dbReference type="NCBI Taxonomy" id="88456"/>
    <lineage>
        <taxon>Eukaryota</taxon>
        <taxon>Sar</taxon>
        <taxon>Alveolata</taxon>
        <taxon>Apicomplexa</taxon>
        <taxon>Conoidasida</taxon>
        <taxon>Coccidia</taxon>
        <taxon>Eucoccidiorida</taxon>
        <taxon>Eimeriorina</taxon>
        <taxon>Eimeriidae</taxon>
        <taxon>Cyclospora</taxon>
    </lineage>
</organism>
<dbReference type="VEuPathDB" id="ToxoDB:LOC113146801"/>
<feature type="compositionally biased region" description="Low complexity" evidence="1">
    <location>
        <begin position="28"/>
        <end position="42"/>
    </location>
</feature>
<evidence type="ECO:0000313" key="2">
    <source>
        <dbReference type="EMBL" id="OEH77300.1"/>
    </source>
</evidence>
<dbReference type="InParanoid" id="A0A1D3D1I1"/>
<proteinExistence type="predicted"/>
<comment type="caution">
    <text evidence="2">The sequence shown here is derived from an EMBL/GenBank/DDBJ whole genome shotgun (WGS) entry which is preliminary data.</text>
</comment>
<protein>
    <recommendedName>
        <fullName evidence="4">Ice-structuring glycoprotein-like</fullName>
    </recommendedName>
</protein>
<evidence type="ECO:0000256" key="1">
    <source>
        <dbReference type="SAM" id="MobiDB-lite"/>
    </source>
</evidence>
<keyword evidence="3" id="KW-1185">Reference proteome</keyword>
<evidence type="ECO:0008006" key="4">
    <source>
        <dbReference type="Google" id="ProtNLM"/>
    </source>
</evidence>
<reference evidence="2 3" key="1">
    <citation type="journal article" date="2016" name="BMC Genomics">
        <title>Comparative genomics reveals Cyclospora cayetanensis possesses coccidia-like metabolism and invasion components but unique surface antigens.</title>
        <authorList>
            <person name="Liu S."/>
            <person name="Wang L."/>
            <person name="Zheng H."/>
            <person name="Xu Z."/>
            <person name="Roellig D.M."/>
            <person name="Li N."/>
            <person name="Frace M.A."/>
            <person name="Tang K."/>
            <person name="Arrowood M.J."/>
            <person name="Moss D.M."/>
            <person name="Zhang L."/>
            <person name="Feng Y."/>
            <person name="Xiao L."/>
        </authorList>
    </citation>
    <scope>NUCLEOTIDE SEQUENCE [LARGE SCALE GENOMIC DNA]</scope>
    <source>
        <strain evidence="2 3">CHN_HEN01</strain>
    </source>
</reference>
<name>A0A1D3D1I1_9EIME</name>
<feature type="region of interest" description="Disordered" evidence="1">
    <location>
        <begin position="1"/>
        <end position="43"/>
    </location>
</feature>
<sequence length="455" mass="46750">MPPLPNSTPRGERHLVPPPQSTPEQNQAEEASSASLFASSKATTQEITATRLHAPPAQINTCAAAAAAETAATGAAKTEASTASPIETAAATEGEAPYTETEAAYAETEAAYAETEAAYAETEAPYTETEAAYAETEAAYTKTEAPCTETEAAYAETEAKSGGRSSRFFYRIVASRFSPVFFDWQEVPEADAGWFAQFVKLQQPAAATSDAIQASAAADGGSEVANSDSIWKCALDFCCMRAATMAAAACAAPATALSDASASSAQAAAAATTPPVVAGTKNAGAEAAVAASAVSPQTLNTPVETHQELLLHFVASQLLSLRSSSCRAAMRTVGMLCPLLLRAAAEKRFLAVEASNALKEIAAMSGSAAAGVADAKADAVAPAAKIDATDAADAEEEEKASAIQVAAAAPCIQKPQQVKDLQHPTKRTWSPISVCFLQSGKRLKQTVPKVHAASP</sequence>
<dbReference type="Proteomes" id="UP000095192">
    <property type="component" value="Unassembled WGS sequence"/>
</dbReference>
<dbReference type="AlphaFoldDB" id="A0A1D3D1I1"/>
<evidence type="ECO:0000313" key="3">
    <source>
        <dbReference type="Proteomes" id="UP000095192"/>
    </source>
</evidence>
<gene>
    <name evidence="2" type="ORF">cyc_04343</name>
</gene>
<dbReference type="EMBL" id="JROU02001142">
    <property type="protein sequence ID" value="OEH77300.1"/>
    <property type="molecule type" value="Genomic_DNA"/>
</dbReference>
<dbReference type="VEuPathDB" id="ToxoDB:cyc_04343"/>